<dbReference type="AlphaFoldDB" id="A0A034VJM3"/>
<proteinExistence type="predicted"/>
<name>A0A034VJM3_BACDO</name>
<dbReference type="EMBL" id="GAKP01015446">
    <property type="protein sequence ID" value="JAC43506.1"/>
    <property type="molecule type" value="Transcribed_RNA"/>
</dbReference>
<protein>
    <submittedName>
        <fullName evidence="1">Uncharacterized protein</fullName>
    </submittedName>
</protein>
<feature type="non-terminal residue" evidence="1">
    <location>
        <position position="1"/>
    </location>
</feature>
<organism evidence="1">
    <name type="scientific">Bactrocera dorsalis</name>
    <name type="common">Oriental fruit fly</name>
    <name type="synonym">Dacus dorsalis</name>
    <dbReference type="NCBI Taxonomy" id="27457"/>
    <lineage>
        <taxon>Eukaryota</taxon>
        <taxon>Metazoa</taxon>
        <taxon>Ecdysozoa</taxon>
        <taxon>Arthropoda</taxon>
        <taxon>Hexapoda</taxon>
        <taxon>Insecta</taxon>
        <taxon>Pterygota</taxon>
        <taxon>Neoptera</taxon>
        <taxon>Endopterygota</taxon>
        <taxon>Diptera</taxon>
        <taxon>Brachycera</taxon>
        <taxon>Muscomorpha</taxon>
        <taxon>Tephritoidea</taxon>
        <taxon>Tephritidae</taxon>
        <taxon>Bactrocera</taxon>
        <taxon>Bactrocera</taxon>
    </lineage>
</organism>
<sequence length="100" mass="11673">SERDWRATATDGISAAPNKINSLCVYIDIYRKICVCLYVCGYIIVLEKNKNIYVCVCAARVYSIYFALRHSRVRVCEVLQMKRNANQMKKCIKMQQQQQQ</sequence>
<accession>A0A034VJM3</accession>
<reference evidence="1" key="1">
    <citation type="journal article" date="2014" name="BMC Genomics">
        <title>Characterizing the developmental transcriptome of the oriental fruit fly, Bactrocera dorsalis (Diptera: Tephritidae) through comparative genomic analysis with Drosophila melanogaster utilizing modENCODE datasets.</title>
        <authorList>
            <person name="Geib S.M."/>
            <person name="Calla B."/>
            <person name="Hall B."/>
            <person name="Hou S."/>
            <person name="Manoukis N.C."/>
        </authorList>
    </citation>
    <scope>NUCLEOTIDE SEQUENCE</scope>
    <source>
        <strain evidence="1">Punador</strain>
    </source>
</reference>
<evidence type="ECO:0000313" key="1">
    <source>
        <dbReference type="EMBL" id="JAC43506.1"/>
    </source>
</evidence>